<dbReference type="AlphaFoldDB" id="A0AAC9J9V1"/>
<dbReference type="PANTHER" id="PTHR36154">
    <property type="entry name" value="DNA-BINDING TRANSCRIPTIONAL ACTIVATOR ALPA"/>
    <property type="match status" value="1"/>
</dbReference>
<evidence type="ECO:0000313" key="2">
    <source>
        <dbReference type="Proteomes" id="UP000182101"/>
    </source>
</evidence>
<evidence type="ECO:0000313" key="1">
    <source>
        <dbReference type="EMBL" id="APD89770.1"/>
    </source>
</evidence>
<dbReference type="Gene3D" id="1.10.238.160">
    <property type="match status" value="1"/>
</dbReference>
<dbReference type="Pfam" id="PF05930">
    <property type="entry name" value="Phage_AlpA"/>
    <property type="match status" value="1"/>
</dbReference>
<accession>A0AAC9J9V1</accession>
<dbReference type="PANTHER" id="PTHR36154:SF1">
    <property type="entry name" value="DNA-BINDING TRANSCRIPTIONAL ACTIVATOR ALPA"/>
    <property type="match status" value="1"/>
</dbReference>
<sequence length="66" mass="7448">MSHKIMRLPEVIEVTGLSRSTIYLRMNKGSFPLSISLGERAVGWLHTDIAHWLDARVAESKVCSHD</sequence>
<proteinExistence type="predicted"/>
<name>A0AAC9J9V1_9ALTE</name>
<dbReference type="RefSeq" id="WP_071959137.1">
    <property type="nucleotide sequence ID" value="NZ_CP018024.1"/>
</dbReference>
<dbReference type="InterPro" id="IPR052931">
    <property type="entry name" value="Prophage_regulatory_activator"/>
</dbReference>
<organism evidence="1 2">
    <name type="scientific">Alteromonas mediterranea</name>
    <dbReference type="NCBI Taxonomy" id="314275"/>
    <lineage>
        <taxon>Bacteria</taxon>
        <taxon>Pseudomonadati</taxon>
        <taxon>Pseudomonadota</taxon>
        <taxon>Gammaproteobacteria</taxon>
        <taxon>Alteromonadales</taxon>
        <taxon>Alteromonadaceae</taxon>
        <taxon>Alteromonas/Salinimonas group</taxon>
        <taxon>Alteromonas</taxon>
    </lineage>
</organism>
<dbReference type="InterPro" id="IPR010260">
    <property type="entry name" value="AlpA"/>
</dbReference>
<gene>
    <name evidence="1" type="ORF">BM524_08215</name>
</gene>
<reference evidence="1 2" key="1">
    <citation type="submission" date="2016-11" db="EMBL/GenBank/DDBJ databases">
        <title>Networking in microbes: conjugative elements and plasmids in the genus Alteromonas.</title>
        <authorList>
            <person name="Lopez-Perez M."/>
            <person name="Ramon-Marco N."/>
            <person name="Rodriguez-Valera F."/>
        </authorList>
    </citation>
    <scope>NUCLEOTIDE SEQUENCE [LARGE SCALE GENOMIC DNA]</scope>
    <source>
        <strain evidence="1 2">CP48</strain>
    </source>
</reference>
<protein>
    <submittedName>
        <fullName evidence="1">AlpA family transcriptional regulator</fullName>
    </submittedName>
</protein>
<dbReference type="EMBL" id="CP018024">
    <property type="protein sequence ID" value="APD89770.1"/>
    <property type="molecule type" value="Genomic_DNA"/>
</dbReference>
<dbReference type="Proteomes" id="UP000182101">
    <property type="component" value="Chromosome"/>
</dbReference>